<sequence>MGRVADELRRLSDIMPERSEALQALEGHGYSYTATESETTGFYSHGSKAALSTELAR</sequence>
<accession>A0A0A9FT38</accession>
<dbReference type="AlphaFoldDB" id="A0A0A9FT38"/>
<name>A0A0A9FT38_ARUDO</name>
<protein>
    <submittedName>
        <fullName evidence="1">Uncharacterized protein</fullName>
    </submittedName>
</protein>
<reference evidence="1" key="1">
    <citation type="submission" date="2014-09" db="EMBL/GenBank/DDBJ databases">
        <authorList>
            <person name="Magalhaes I.L.F."/>
            <person name="Oliveira U."/>
            <person name="Santos F.R."/>
            <person name="Vidigal T.H.D.A."/>
            <person name="Brescovit A.D."/>
            <person name="Santos A.J."/>
        </authorList>
    </citation>
    <scope>NUCLEOTIDE SEQUENCE</scope>
    <source>
        <tissue evidence="1">Shoot tissue taken approximately 20 cm above the soil surface</tissue>
    </source>
</reference>
<proteinExistence type="predicted"/>
<reference evidence="1" key="2">
    <citation type="journal article" date="2015" name="Data Brief">
        <title>Shoot transcriptome of the giant reed, Arundo donax.</title>
        <authorList>
            <person name="Barrero R.A."/>
            <person name="Guerrero F.D."/>
            <person name="Moolhuijzen P."/>
            <person name="Goolsby J.A."/>
            <person name="Tidwell J."/>
            <person name="Bellgard S.E."/>
            <person name="Bellgard M.I."/>
        </authorList>
    </citation>
    <scope>NUCLEOTIDE SEQUENCE</scope>
    <source>
        <tissue evidence="1">Shoot tissue taken approximately 20 cm above the soil surface</tissue>
    </source>
</reference>
<evidence type="ECO:0000313" key="1">
    <source>
        <dbReference type="EMBL" id="JAE14404.1"/>
    </source>
</evidence>
<organism evidence="1">
    <name type="scientific">Arundo donax</name>
    <name type="common">Giant reed</name>
    <name type="synonym">Donax arundinaceus</name>
    <dbReference type="NCBI Taxonomy" id="35708"/>
    <lineage>
        <taxon>Eukaryota</taxon>
        <taxon>Viridiplantae</taxon>
        <taxon>Streptophyta</taxon>
        <taxon>Embryophyta</taxon>
        <taxon>Tracheophyta</taxon>
        <taxon>Spermatophyta</taxon>
        <taxon>Magnoliopsida</taxon>
        <taxon>Liliopsida</taxon>
        <taxon>Poales</taxon>
        <taxon>Poaceae</taxon>
        <taxon>PACMAD clade</taxon>
        <taxon>Arundinoideae</taxon>
        <taxon>Arundineae</taxon>
        <taxon>Arundo</taxon>
    </lineage>
</organism>
<dbReference type="EMBL" id="GBRH01183492">
    <property type="protein sequence ID" value="JAE14404.1"/>
    <property type="molecule type" value="Transcribed_RNA"/>
</dbReference>